<keyword evidence="3" id="KW-1185">Reference proteome</keyword>
<dbReference type="Pfam" id="PF19593">
    <property type="entry name" value="DUF6098"/>
    <property type="match status" value="1"/>
</dbReference>
<evidence type="ECO:0000313" key="3">
    <source>
        <dbReference type="Proteomes" id="UP000199341"/>
    </source>
</evidence>
<organism evidence="2 3">
    <name type="scientific">Actinacidiphila guanduensis</name>
    <dbReference type="NCBI Taxonomy" id="310781"/>
    <lineage>
        <taxon>Bacteria</taxon>
        <taxon>Bacillati</taxon>
        <taxon>Actinomycetota</taxon>
        <taxon>Actinomycetes</taxon>
        <taxon>Kitasatosporales</taxon>
        <taxon>Streptomycetaceae</taxon>
        <taxon>Actinacidiphila</taxon>
    </lineage>
</organism>
<gene>
    <name evidence="2" type="ORF">SAMN05216259_114126</name>
</gene>
<evidence type="ECO:0000256" key="1">
    <source>
        <dbReference type="SAM" id="MobiDB-lite"/>
    </source>
</evidence>
<proteinExistence type="predicted"/>
<protein>
    <submittedName>
        <fullName evidence="2">Uncharacterized protein</fullName>
    </submittedName>
</protein>
<dbReference type="RefSeq" id="WP_245771700.1">
    <property type="nucleotide sequence ID" value="NZ_FNIE01000014.1"/>
</dbReference>
<evidence type="ECO:0000313" key="2">
    <source>
        <dbReference type="EMBL" id="SDO94161.1"/>
    </source>
</evidence>
<name>A0A1H0NNE0_9ACTN</name>
<dbReference type="STRING" id="310781.SAMN05216259_114126"/>
<dbReference type="InterPro" id="IPR046080">
    <property type="entry name" value="DUF6098"/>
</dbReference>
<reference evidence="2 3" key="1">
    <citation type="submission" date="2016-10" db="EMBL/GenBank/DDBJ databases">
        <authorList>
            <person name="de Groot N.N."/>
        </authorList>
    </citation>
    <scope>NUCLEOTIDE SEQUENCE [LARGE SCALE GENOMIC DNA]</scope>
    <source>
        <strain evidence="2 3">CGMCC 4.2022</strain>
    </source>
</reference>
<dbReference type="EMBL" id="FNIE01000014">
    <property type="protein sequence ID" value="SDO94161.1"/>
    <property type="molecule type" value="Genomic_DNA"/>
</dbReference>
<accession>A0A1H0NNE0</accession>
<sequence>MGDTVERQADLPVLHELGELVDLVAGGEPLYVRWSRGPGEDLSGPASMDDLTGVPLPGLSASPLAVEPWWGDRSPRLWVARRLYDYVHLRADKGPGVGAWVLTGHEEGRGPDNEPLVGSARPVALLAPELIDEATEEVERASRSWGPLRRGGSTGR</sequence>
<feature type="region of interest" description="Disordered" evidence="1">
    <location>
        <begin position="136"/>
        <end position="156"/>
    </location>
</feature>
<dbReference type="Proteomes" id="UP000199341">
    <property type="component" value="Unassembled WGS sequence"/>
</dbReference>
<dbReference type="AlphaFoldDB" id="A0A1H0NNE0"/>